<dbReference type="Proteomes" id="UP000588017">
    <property type="component" value="Unassembled WGS sequence"/>
</dbReference>
<proteinExistence type="predicted"/>
<evidence type="ECO:0000313" key="2">
    <source>
        <dbReference type="Proteomes" id="UP000588017"/>
    </source>
</evidence>
<name>A0A841KD06_9HYPH</name>
<evidence type="ECO:0000313" key="1">
    <source>
        <dbReference type="EMBL" id="MBB6167149.1"/>
    </source>
</evidence>
<protein>
    <submittedName>
        <fullName evidence="1">Uncharacterized protein</fullName>
    </submittedName>
</protein>
<accession>A0A841KD06</accession>
<keyword evidence="2" id="KW-1185">Reference proteome</keyword>
<dbReference type="AlphaFoldDB" id="A0A841KD06"/>
<sequence>MPRTYAKSTETSFGFDTGIPPVVEIVARVARRLWPVKTARNLAMRTGKNHRSAEDWLALRTGMSADALAELLRSDVGWDVLDAIMEGSGASWWPKARRDLKAAQIERRIDALKEELRRELD</sequence>
<organism evidence="1 2">
    <name type="scientific">Chelatococcus composti</name>
    <dbReference type="NCBI Taxonomy" id="1743235"/>
    <lineage>
        <taxon>Bacteria</taxon>
        <taxon>Pseudomonadati</taxon>
        <taxon>Pseudomonadota</taxon>
        <taxon>Alphaproteobacteria</taxon>
        <taxon>Hyphomicrobiales</taxon>
        <taxon>Chelatococcaceae</taxon>
        <taxon>Chelatococcus</taxon>
    </lineage>
</organism>
<dbReference type="RefSeq" id="WP_244649861.1">
    <property type="nucleotide sequence ID" value="NZ_BMHX01000002.1"/>
</dbReference>
<dbReference type="EMBL" id="JACHEH010000002">
    <property type="protein sequence ID" value="MBB6167149.1"/>
    <property type="molecule type" value="Genomic_DNA"/>
</dbReference>
<gene>
    <name evidence="1" type="ORF">HNQ73_000767</name>
</gene>
<reference evidence="1 2" key="1">
    <citation type="submission" date="2020-08" db="EMBL/GenBank/DDBJ databases">
        <title>Genomic Encyclopedia of Type Strains, Phase IV (KMG-IV): sequencing the most valuable type-strain genomes for metagenomic binning, comparative biology and taxonomic classification.</title>
        <authorList>
            <person name="Goeker M."/>
        </authorList>
    </citation>
    <scope>NUCLEOTIDE SEQUENCE [LARGE SCALE GENOMIC DNA]</scope>
    <source>
        <strain evidence="1 2">DSM 101465</strain>
    </source>
</reference>
<comment type="caution">
    <text evidence="1">The sequence shown here is derived from an EMBL/GenBank/DDBJ whole genome shotgun (WGS) entry which is preliminary data.</text>
</comment>